<dbReference type="InterPro" id="IPR048666">
    <property type="entry name" value="RedAm-like_C"/>
</dbReference>
<sequence length="289" mass="29093">MAVLGLGLMGRALAEAFLRAGHPTTVWNRTAAKAEPLAARGATLAATPAEAVAAAPLVVVCVADHASVRAILEPAGGVLGGRTVANLTSGSSGEARRTAAAVSRHGADYLGGAIMAIPETVGTADALLVYSGPRAAFDRHEPVLRSLGAGTSHLGDDHGLASLNEMAVLSVMWNVLNGFLHGAALLGAAGVDAAAFAPLAKTGIETVAGWVPGYARQIDDGAYPVLDAAVDTQLAAMRQVLDESAALGVSTALPAFVKDLAERAVAAGHGGDGYAALVEQFRKPSEGRP</sequence>
<dbReference type="Pfam" id="PF21761">
    <property type="entry name" value="RedAm-like_C"/>
    <property type="match status" value="1"/>
</dbReference>
<organism evidence="5 6">
    <name type="scientific">Actinomadura sediminis</name>
    <dbReference type="NCBI Taxonomy" id="1038904"/>
    <lineage>
        <taxon>Bacteria</taxon>
        <taxon>Bacillati</taxon>
        <taxon>Actinomycetota</taxon>
        <taxon>Actinomycetes</taxon>
        <taxon>Streptosporangiales</taxon>
        <taxon>Thermomonosporaceae</taxon>
        <taxon>Actinomadura</taxon>
    </lineage>
</organism>
<feature type="domain" description="NADPH-dependent reductive aminase-like C-terminal" evidence="4">
    <location>
        <begin position="157"/>
        <end position="283"/>
    </location>
</feature>
<accession>A0ABW3EME3</accession>
<keyword evidence="6" id="KW-1185">Reference proteome</keyword>
<dbReference type="GO" id="GO:0016491">
    <property type="term" value="F:oxidoreductase activity"/>
    <property type="evidence" value="ECO:0007669"/>
    <property type="project" value="UniProtKB-KW"/>
</dbReference>
<evidence type="ECO:0000256" key="1">
    <source>
        <dbReference type="ARBA" id="ARBA00009080"/>
    </source>
</evidence>
<dbReference type="PANTHER" id="PTHR43580:SF2">
    <property type="entry name" value="CYTOKINE-LIKE NUCLEAR FACTOR N-PAC"/>
    <property type="match status" value="1"/>
</dbReference>
<dbReference type="EC" id="1.1.-.-" evidence="5"/>
<dbReference type="Gene3D" id="3.40.50.720">
    <property type="entry name" value="NAD(P)-binding Rossmann-like Domain"/>
    <property type="match status" value="1"/>
</dbReference>
<comment type="similarity">
    <text evidence="1">Belongs to the HIBADH-related family.</text>
</comment>
<dbReference type="InterPro" id="IPR051265">
    <property type="entry name" value="HIBADH-related_NP60_sf"/>
</dbReference>
<evidence type="ECO:0000313" key="6">
    <source>
        <dbReference type="Proteomes" id="UP001596972"/>
    </source>
</evidence>
<evidence type="ECO:0000313" key="5">
    <source>
        <dbReference type="EMBL" id="MFD0900936.1"/>
    </source>
</evidence>
<evidence type="ECO:0000256" key="2">
    <source>
        <dbReference type="ARBA" id="ARBA00023002"/>
    </source>
</evidence>
<reference evidence="6" key="1">
    <citation type="journal article" date="2019" name="Int. J. Syst. Evol. Microbiol.">
        <title>The Global Catalogue of Microorganisms (GCM) 10K type strain sequencing project: providing services to taxonomists for standard genome sequencing and annotation.</title>
        <authorList>
            <consortium name="The Broad Institute Genomics Platform"/>
            <consortium name="The Broad Institute Genome Sequencing Center for Infectious Disease"/>
            <person name="Wu L."/>
            <person name="Ma J."/>
        </authorList>
    </citation>
    <scope>NUCLEOTIDE SEQUENCE [LARGE SCALE GENOMIC DNA]</scope>
    <source>
        <strain evidence="6">JCM 31202</strain>
    </source>
</reference>
<keyword evidence="2 5" id="KW-0560">Oxidoreductase</keyword>
<dbReference type="InterPro" id="IPR006115">
    <property type="entry name" value="6PGDH_NADP-bd"/>
</dbReference>
<dbReference type="SUPFAM" id="SSF48179">
    <property type="entry name" value="6-phosphogluconate dehydrogenase C-terminal domain-like"/>
    <property type="match status" value="1"/>
</dbReference>
<dbReference type="Proteomes" id="UP001596972">
    <property type="component" value="Unassembled WGS sequence"/>
</dbReference>
<dbReference type="InterPro" id="IPR015815">
    <property type="entry name" value="HIBADH-related"/>
</dbReference>
<protein>
    <submittedName>
        <fullName evidence="5">NAD(P)-dependent oxidoreductase</fullName>
        <ecNumber evidence="5">1.1.-.-</ecNumber>
    </submittedName>
</protein>
<dbReference type="InterPro" id="IPR013328">
    <property type="entry name" value="6PGD_dom2"/>
</dbReference>
<feature type="domain" description="6-phosphogluconate dehydrogenase NADP-binding" evidence="3">
    <location>
        <begin position="2"/>
        <end position="154"/>
    </location>
</feature>
<dbReference type="Gene3D" id="1.10.1040.10">
    <property type="entry name" value="N-(1-d-carboxylethyl)-l-norvaline Dehydrogenase, domain 2"/>
    <property type="match status" value="1"/>
</dbReference>
<comment type="caution">
    <text evidence="5">The sequence shown here is derived from an EMBL/GenBank/DDBJ whole genome shotgun (WGS) entry which is preliminary data.</text>
</comment>
<dbReference type="Pfam" id="PF03446">
    <property type="entry name" value="NAD_binding_2"/>
    <property type="match status" value="1"/>
</dbReference>
<gene>
    <name evidence="5" type="ORF">ACFQ11_11080</name>
</gene>
<dbReference type="RefSeq" id="WP_378297942.1">
    <property type="nucleotide sequence ID" value="NZ_JBHTJA010000015.1"/>
</dbReference>
<dbReference type="InterPro" id="IPR008927">
    <property type="entry name" value="6-PGluconate_DH-like_C_sf"/>
</dbReference>
<evidence type="ECO:0000259" key="3">
    <source>
        <dbReference type="Pfam" id="PF03446"/>
    </source>
</evidence>
<proteinExistence type="inferred from homology"/>
<dbReference type="PANTHER" id="PTHR43580">
    <property type="entry name" value="OXIDOREDUCTASE GLYR1-RELATED"/>
    <property type="match status" value="1"/>
</dbReference>
<dbReference type="EMBL" id="JBHTJA010000015">
    <property type="protein sequence ID" value="MFD0900936.1"/>
    <property type="molecule type" value="Genomic_DNA"/>
</dbReference>
<dbReference type="SUPFAM" id="SSF51735">
    <property type="entry name" value="NAD(P)-binding Rossmann-fold domains"/>
    <property type="match status" value="1"/>
</dbReference>
<dbReference type="InterPro" id="IPR036291">
    <property type="entry name" value="NAD(P)-bd_dom_sf"/>
</dbReference>
<name>A0ABW3EME3_9ACTN</name>
<dbReference type="PIRSF" id="PIRSF000103">
    <property type="entry name" value="HIBADH"/>
    <property type="match status" value="1"/>
</dbReference>
<evidence type="ECO:0000259" key="4">
    <source>
        <dbReference type="Pfam" id="PF21761"/>
    </source>
</evidence>